<feature type="transmembrane region" description="Helical" evidence="1">
    <location>
        <begin position="36"/>
        <end position="53"/>
    </location>
</feature>
<reference evidence="2 3" key="1">
    <citation type="submission" date="2023-06" db="EMBL/GenBank/DDBJ databases">
        <title>Microbacterium sp. nov., isolated from a waste landfill.</title>
        <authorList>
            <person name="Wen W."/>
        </authorList>
    </citation>
    <scope>NUCLEOTIDE SEQUENCE [LARGE SCALE GENOMIC DNA]</scope>
    <source>
        <strain evidence="2 3">ASV49</strain>
    </source>
</reference>
<name>A0ABT7N488_9MICO</name>
<evidence type="ECO:0000313" key="2">
    <source>
        <dbReference type="EMBL" id="MDL9981531.1"/>
    </source>
</evidence>
<feature type="transmembrane region" description="Helical" evidence="1">
    <location>
        <begin position="60"/>
        <end position="84"/>
    </location>
</feature>
<organism evidence="2 3">
    <name type="scientific">Microbacterium candidum</name>
    <dbReference type="NCBI Taxonomy" id="3041922"/>
    <lineage>
        <taxon>Bacteria</taxon>
        <taxon>Bacillati</taxon>
        <taxon>Actinomycetota</taxon>
        <taxon>Actinomycetes</taxon>
        <taxon>Micrococcales</taxon>
        <taxon>Microbacteriaceae</taxon>
        <taxon>Microbacterium</taxon>
    </lineage>
</organism>
<keyword evidence="1" id="KW-1133">Transmembrane helix</keyword>
<gene>
    <name evidence="2" type="ORF">QSV35_19550</name>
</gene>
<comment type="caution">
    <text evidence="2">The sequence shown here is derived from an EMBL/GenBank/DDBJ whole genome shotgun (WGS) entry which is preliminary data.</text>
</comment>
<evidence type="ECO:0000313" key="3">
    <source>
        <dbReference type="Proteomes" id="UP001235064"/>
    </source>
</evidence>
<dbReference type="InterPro" id="IPR021257">
    <property type="entry name" value="DUF2809"/>
</dbReference>
<keyword evidence="1" id="KW-0472">Membrane</keyword>
<accession>A0ABT7N488</accession>
<keyword evidence="1" id="KW-0812">Transmembrane</keyword>
<dbReference type="Pfam" id="PF10990">
    <property type="entry name" value="DUF2809"/>
    <property type="match status" value="1"/>
</dbReference>
<dbReference type="RefSeq" id="WP_286290670.1">
    <property type="nucleotide sequence ID" value="NZ_JASXSZ010000009.1"/>
</dbReference>
<proteinExistence type="predicted"/>
<sequence>MSASARRLSAAGALAIIVVCGLVVHALPGSAVTDIAGDALYACAAYALIVALAPGLRPRVVSLIAVAWCFAIEFLQLTSIPGAVAGVVPPARLVLGSGFDPRDLLVYGAAALVAGLVDAGVTRAVRSRRAAPRPR</sequence>
<protein>
    <submittedName>
        <fullName evidence="2">DUF2809 domain-containing protein</fullName>
    </submittedName>
</protein>
<dbReference type="Proteomes" id="UP001235064">
    <property type="component" value="Unassembled WGS sequence"/>
</dbReference>
<keyword evidence="3" id="KW-1185">Reference proteome</keyword>
<evidence type="ECO:0000256" key="1">
    <source>
        <dbReference type="SAM" id="Phobius"/>
    </source>
</evidence>
<dbReference type="EMBL" id="JASXSZ010000009">
    <property type="protein sequence ID" value="MDL9981531.1"/>
    <property type="molecule type" value="Genomic_DNA"/>
</dbReference>
<feature type="transmembrane region" description="Helical" evidence="1">
    <location>
        <begin position="104"/>
        <end position="125"/>
    </location>
</feature>